<gene>
    <name evidence="2" type="ORF">BN1204_000190</name>
</gene>
<feature type="region of interest" description="Disordered" evidence="1">
    <location>
        <begin position="352"/>
        <end position="540"/>
    </location>
</feature>
<feature type="compositionally biased region" description="Low complexity" evidence="1">
    <location>
        <begin position="135"/>
        <end position="148"/>
    </location>
</feature>
<feature type="region of interest" description="Disordered" evidence="1">
    <location>
        <begin position="20"/>
        <end position="212"/>
    </location>
</feature>
<evidence type="ECO:0000313" key="2">
    <source>
        <dbReference type="EMBL" id="CEL64100.1"/>
    </source>
</evidence>
<feature type="compositionally biased region" description="Low complexity" evidence="1">
    <location>
        <begin position="1177"/>
        <end position="1195"/>
    </location>
</feature>
<feature type="compositionally biased region" description="Basic and acidic residues" evidence="1">
    <location>
        <begin position="499"/>
        <end position="522"/>
    </location>
</feature>
<organism evidence="2">
    <name type="scientific">Neospora caninum (strain Liverpool)</name>
    <dbReference type="NCBI Taxonomy" id="572307"/>
    <lineage>
        <taxon>Eukaryota</taxon>
        <taxon>Sar</taxon>
        <taxon>Alveolata</taxon>
        <taxon>Apicomplexa</taxon>
        <taxon>Conoidasida</taxon>
        <taxon>Coccidia</taxon>
        <taxon>Eucoccidiorida</taxon>
        <taxon>Eimeriorina</taxon>
        <taxon>Sarcocystidae</taxon>
        <taxon>Neospora</taxon>
    </lineage>
</organism>
<protein>
    <submittedName>
        <fullName evidence="2">Uncharacterized protein</fullName>
    </submittedName>
</protein>
<feature type="compositionally biased region" description="Basic and acidic residues" evidence="1">
    <location>
        <begin position="1120"/>
        <end position="1134"/>
    </location>
</feature>
<feature type="region of interest" description="Disordered" evidence="1">
    <location>
        <begin position="648"/>
        <end position="674"/>
    </location>
</feature>
<feature type="compositionally biased region" description="Low complexity" evidence="1">
    <location>
        <begin position="90"/>
        <end position="106"/>
    </location>
</feature>
<dbReference type="EMBL" id="LN714474">
    <property type="protein sequence ID" value="CEL64100.1"/>
    <property type="molecule type" value="Genomic_DNA"/>
</dbReference>
<feature type="compositionally biased region" description="Basic and acidic residues" evidence="1">
    <location>
        <begin position="356"/>
        <end position="373"/>
    </location>
</feature>
<accession>A0A0F7U621</accession>
<feature type="compositionally biased region" description="Low complexity" evidence="1">
    <location>
        <begin position="463"/>
        <end position="496"/>
    </location>
</feature>
<sequence length="1356" mass="144520">MLSLFRAAESIVHCGDRRSCNRDTRAQMVSREAETKFPAPPFSELSQSSGAPARRETGRARRREKPARVPPPRSCRRRRDIDSQQEDSLSELSSVSESASSHAAALRGQQRGGNRSLRGSAPPRGVRSDFFPTNAPSASSGDAGAISDLPKSPERLSPALRLSVSRLLSPRGLASTRDPPPTPEPRTAVRPAGGREIRSPVRSRSLSKDYDGEPWNELSCQLSVAFNSSYLSEDQDDDEPHSRGSLLSVLSSETRADSRRFAPAGHAPLAPPTGGEQTSFAFSRSPGAEPSGRDGGGRGAAAVPRRQIASRACCPAAVGYVWSSCSFLGTCAPFLSGSRGLAERSPVSAGQLLEGVGRDREGKREDEPLRTEWDSADAAPSGSAEQKKAVRVCRANSFAPPPGIQKARHAGDGEEHREDRLPRDADAGSSKNECSLNKTDEQISSRSREDQGEPQLSCNGNISRSSSASHSFFSLSSPSAFSCGSSSVPSCPSSPSDTGRGKTCADGELRKGREPCRERVERQTAVPADPNGSQGGGYTADRLRASLQGAAEASTGLTAAETVLASVGKGVATAIECGAASLVDLLVDTLPRLSPEPNYSQVRVRTSGSLMRPRSCSPTLLRRERTRFSSFSRALSSCGLPSLCSAFSQSPDEQKRQEKPGGTDTVRDVQRDGSWSTVAPRRIEAGLGFFETEGRPVESPEQRTELDKRMVLHMLPSFSSLRFSPVPAPAPSLREKRQGGWGLVEGRLRTAPATLLEGRGGQPFSPNGPLNLARTGRPEKKVSLPSFVHPVSSPQGNRGEWETKNPLNGLPSSHSQFVTHERPSHTPQRRTMYPADTDKTRGIAPFYATSVEKSRGTYRRMPEPVSSALLHDRVVGDRTTPLLRGRHFPTLQGSGASVVRSPSAGTASPPFSGAPDASSPGVPGSCGSQTSRVFTPSIPALVGRSSPATEERTPDAFCCHATSKTALTPCTTAATSVASSLRQLASEKQPLEPVPSSASSSPSAPSSSGFSAGLSGKDGSTRKPLQPEFVATGEEGTTSRGLAPSGATGVAMNGARNAAPVSPEKLPFSFSAPSGFCSAPPGADSATEFERRAANAERSLHSAAHLTRRWPTQHLGLGEETPRKMRKDSGRRWSGESNSTDIPVHRASEGMEPLFPSNCRGVNVEQKGPERPPSVQRGRTWAGSARASSAGLLTSEASSPCLGAEVGEETGNDEQGSGRTRLPAVLRARWLLEELQNQADAGALTRENFPMEEVLDLMKHFDVLDVGGVSVYRLEADWQIPEFFPQGAPSEEWVHKNHADGVNFMLSLQEITTIATDLYREPCFPSCRLQSQGNLDAHAPSEPVILTLDTTDGQRS</sequence>
<evidence type="ECO:0000256" key="1">
    <source>
        <dbReference type="SAM" id="MobiDB-lite"/>
    </source>
</evidence>
<feature type="compositionally biased region" description="Low complexity" evidence="1">
    <location>
        <begin position="155"/>
        <end position="177"/>
    </location>
</feature>
<feature type="compositionally biased region" description="Basic and acidic residues" evidence="1">
    <location>
        <begin position="409"/>
        <end position="426"/>
    </location>
</feature>
<feature type="region of interest" description="Disordered" evidence="1">
    <location>
        <begin position="262"/>
        <end position="302"/>
    </location>
</feature>
<feature type="compositionally biased region" description="Basic and acidic residues" evidence="1">
    <location>
        <begin position="438"/>
        <end position="451"/>
    </location>
</feature>
<feature type="region of interest" description="Disordered" evidence="1">
    <location>
        <begin position="983"/>
        <end position="1051"/>
    </location>
</feature>
<feature type="region of interest" description="Disordered" evidence="1">
    <location>
        <begin position="881"/>
        <end position="952"/>
    </location>
</feature>
<feature type="compositionally biased region" description="Basic and acidic residues" evidence="1">
    <location>
        <begin position="652"/>
        <end position="671"/>
    </location>
</feature>
<feature type="compositionally biased region" description="Basic and acidic residues" evidence="1">
    <location>
        <begin position="20"/>
        <end position="35"/>
    </location>
</feature>
<proteinExistence type="predicted"/>
<feature type="compositionally biased region" description="Low complexity" evidence="1">
    <location>
        <begin position="995"/>
        <end position="1015"/>
    </location>
</feature>
<feature type="region of interest" description="Disordered" evidence="1">
    <location>
        <begin position="1164"/>
        <end position="1219"/>
    </location>
</feature>
<reference evidence="2" key="1">
    <citation type="journal article" date="2015" name="PLoS ONE">
        <title>Comprehensive Evaluation of Toxoplasma gondii VEG and Neospora caninum LIV Genomes with Tachyzoite Stage Transcriptome and Proteome Defines Novel Transcript Features.</title>
        <authorList>
            <person name="Ramaprasad A."/>
            <person name="Mourier T."/>
            <person name="Naeem R."/>
            <person name="Malas T.B."/>
            <person name="Moussa E."/>
            <person name="Panigrahi A."/>
            <person name="Vermont S.J."/>
            <person name="Otto T.D."/>
            <person name="Wastling J."/>
            <person name="Pain A."/>
        </authorList>
    </citation>
    <scope>NUCLEOTIDE SEQUENCE</scope>
    <source>
        <strain evidence="2">Liverpool</strain>
    </source>
</reference>
<feature type="region of interest" description="Disordered" evidence="1">
    <location>
        <begin position="1118"/>
        <end position="1144"/>
    </location>
</feature>
<name>A0A0F7U621_NEOCL</name>
<feature type="region of interest" description="Disordered" evidence="1">
    <location>
        <begin position="816"/>
        <end position="836"/>
    </location>
</feature>